<feature type="region of interest" description="Disordered" evidence="1">
    <location>
        <begin position="118"/>
        <end position="146"/>
    </location>
</feature>
<dbReference type="Pfam" id="PF07332">
    <property type="entry name" value="Phage_holin_3_6"/>
    <property type="match status" value="1"/>
</dbReference>
<evidence type="ECO:0000313" key="4">
    <source>
        <dbReference type="Proteomes" id="UP000034034"/>
    </source>
</evidence>
<keyword evidence="2" id="KW-1133">Transmembrane helix</keyword>
<dbReference type="RefSeq" id="WP_030735420.1">
    <property type="nucleotide sequence ID" value="NZ_CBDRAA010000002.1"/>
</dbReference>
<evidence type="ECO:0000313" key="3">
    <source>
        <dbReference type="EMBL" id="AKG43837.1"/>
    </source>
</evidence>
<evidence type="ECO:0000256" key="2">
    <source>
        <dbReference type="SAM" id="Phobius"/>
    </source>
</evidence>
<name>A0A0F7FU61_9ACTN</name>
<keyword evidence="2" id="KW-0472">Membrane</keyword>
<feature type="transmembrane region" description="Helical" evidence="2">
    <location>
        <begin position="46"/>
        <end position="77"/>
    </location>
</feature>
<dbReference type="PATRIC" id="fig|408015.6.peg.2493"/>
<protein>
    <submittedName>
        <fullName evidence="3">Transporter</fullName>
    </submittedName>
</protein>
<dbReference type="AlphaFoldDB" id="A0A0F7FU61"/>
<keyword evidence="4" id="KW-1185">Reference proteome</keyword>
<dbReference type="InterPro" id="IPR009937">
    <property type="entry name" value="Phage_holin_3_6"/>
</dbReference>
<evidence type="ECO:0000256" key="1">
    <source>
        <dbReference type="SAM" id="MobiDB-lite"/>
    </source>
</evidence>
<feature type="transmembrane region" description="Helical" evidence="2">
    <location>
        <begin position="83"/>
        <end position="105"/>
    </location>
</feature>
<dbReference type="Proteomes" id="UP000034034">
    <property type="component" value="Chromosome"/>
</dbReference>
<reference evidence="3" key="1">
    <citation type="submission" date="2019-08" db="EMBL/GenBank/DDBJ databases">
        <title>Complete genome sequence of a mangrove-derived Streptomyces xiamenensis.</title>
        <authorList>
            <person name="Xu J."/>
        </authorList>
    </citation>
    <scope>NUCLEOTIDE SEQUENCE</scope>
    <source>
        <strain evidence="3">318</strain>
    </source>
</reference>
<accession>A0A0F7FU61</accession>
<dbReference type="STRING" id="408015.SXIM_24530"/>
<keyword evidence="2" id="KW-0812">Transmembrane</keyword>
<sequence>MSDAADEGRSLRELVASATDDLTGLVHDEIALAKAEIRQDVQRVKLGGVVGVIAGVLALVALPLLAIALAFWIRAWWGAPPAIAFLVTAGVFLLIAGIFAALAAAKFKRISPPERSIRSAKESASVLSGVRPHPRAAANGKAGTPV</sequence>
<organism evidence="3 4">
    <name type="scientific">Streptomyces xiamenensis</name>
    <dbReference type="NCBI Taxonomy" id="408015"/>
    <lineage>
        <taxon>Bacteria</taxon>
        <taxon>Bacillati</taxon>
        <taxon>Actinomycetota</taxon>
        <taxon>Actinomycetes</taxon>
        <taxon>Kitasatosporales</taxon>
        <taxon>Streptomycetaceae</taxon>
        <taxon>Streptomyces</taxon>
    </lineage>
</organism>
<dbReference type="HOGENOM" id="CLU_106273_2_2_11"/>
<dbReference type="EMBL" id="CP009922">
    <property type="protein sequence ID" value="AKG43837.1"/>
    <property type="molecule type" value="Genomic_DNA"/>
</dbReference>
<dbReference type="KEGG" id="sxi:SXIM_24530"/>
<proteinExistence type="predicted"/>
<gene>
    <name evidence="3" type="ORF">SXIM_24530</name>
</gene>